<dbReference type="PANTHER" id="PTHR46310:SF7">
    <property type="entry name" value="AMIDASE 1"/>
    <property type="match status" value="1"/>
</dbReference>
<dbReference type="AlphaFoldDB" id="A0A4V2ZST9"/>
<keyword evidence="3" id="KW-1185">Reference proteome</keyword>
<dbReference type="SUPFAM" id="SSF75304">
    <property type="entry name" value="Amidase signature (AS) enzymes"/>
    <property type="match status" value="1"/>
</dbReference>
<evidence type="ECO:0000313" key="2">
    <source>
        <dbReference type="EMBL" id="TDF94474.1"/>
    </source>
</evidence>
<comment type="caution">
    <text evidence="2">The sequence shown here is derived from an EMBL/GenBank/DDBJ whole genome shotgun (WGS) entry which is preliminary data.</text>
</comment>
<feature type="domain" description="Amidase" evidence="1">
    <location>
        <begin position="293"/>
        <end position="391"/>
    </location>
</feature>
<dbReference type="OrthoDB" id="9811471at2"/>
<proteinExistence type="predicted"/>
<name>A0A4V2ZST9_9BACL</name>
<dbReference type="EC" id="3.5.1.4" evidence="2"/>
<accession>A0A4V2ZST9</accession>
<gene>
    <name evidence="2" type="ORF">E1757_24005</name>
</gene>
<protein>
    <submittedName>
        <fullName evidence="2">Amidase</fullName>
        <ecNumber evidence="2">3.5.1.4</ecNumber>
    </submittedName>
</protein>
<keyword evidence="2" id="KW-0378">Hydrolase</keyword>
<dbReference type="InterPro" id="IPR023631">
    <property type="entry name" value="Amidase_dom"/>
</dbReference>
<dbReference type="GO" id="GO:0004040">
    <property type="term" value="F:amidase activity"/>
    <property type="evidence" value="ECO:0007669"/>
    <property type="project" value="UniProtKB-EC"/>
</dbReference>
<sequence>MTYAHENLDSWGALIGGSPALEPTPAAAGGGKLAGMSYAVKDVYDIQGHIAGAGCPDWRRTHGPAARTAPAVRQLLQDGAQLVGLAHTDELMFSLNGENEHYGTPINPKAHGRIPGGSSSGSAVAVAGGLADFALGTDTAGSIRIPASYCGIYGFRPTHGAVSLEGVIPLAPSFDTVGWMANDAPTLFRVGQSLLAGAAPTRRSFTRLLLPEDAWQLADIPCREQLAALIPRLDGLLDRREPIMLAENGLQQWLTSFRTVQGFEIWQTHGPWIEQYQPKLGSQTAARFAWTRTVTEEAYREHLLQLEGIRQTLRSLLGGDTLLMLPTAPGVAPLCGLSGEQMEPRRVSTMQLTCIAGLGGLPQITLPWAVQDGIPLGLSVIAGPGQDLQLLAWVQEWSERIGIA</sequence>
<organism evidence="2 3">
    <name type="scientific">Paenibacillus piri</name>
    <dbReference type="NCBI Taxonomy" id="2547395"/>
    <lineage>
        <taxon>Bacteria</taxon>
        <taxon>Bacillati</taxon>
        <taxon>Bacillota</taxon>
        <taxon>Bacilli</taxon>
        <taxon>Bacillales</taxon>
        <taxon>Paenibacillaceae</taxon>
        <taxon>Paenibacillus</taxon>
    </lineage>
</organism>
<dbReference type="Pfam" id="PF01425">
    <property type="entry name" value="Amidase"/>
    <property type="match status" value="2"/>
</dbReference>
<reference evidence="2 3" key="1">
    <citation type="submission" date="2019-03" db="EMBL/GenBank/DDBJ databases">
        <title>This is whole genome sequence of Paenibacillus sp MS74 strain.</title>
        <authorList>
            <person name="Trinh H.N."/>
        </authorList>
    </citation>
    <scope>NUCLEOTIDE SEQUENCE [LARGE SCALE GENOMIC DNA]</scope>
    <source>
        <strain evidence="2 3">MS74</strain>
    </source>
</reference>
<dbReference type="Gene3D" id="3.90.1300.10">
    <property type="entry name" value="Amidase signature (AS) domain"/>
    <property type="match status" value="1"/>
</dbReference>
<evidence type="ECO:0000313" key="3">
    <source>
        <dbReference type="Proteomes" id="UP000295636"/>
    </source>
</evidence>
<dbReference type="PROSITE" id="PS00571">
    <property type="entry name" value="AMIDASES"/>
    <property type="match status" value="1"/>
</dbReference>
<dbReference type="PANTHER" id="PTHR46310">
    <property type="entry name" value="AMIDASE 1"/>
    <property type="match status" value="1"/>
</dbReference>
<feature type="domain" description="Amidase" evidence="1">
    <location>
        <begin position="30"/>
        <end position="186"/>
    </location>
</feature>
<dbReference type="Proteomes" id="UP000295636">
    <property type="component" value="Unassembled WGS sequence"/>
</dbReference>
<dbReference type="EMBL" id="SMRT01000013">
    <property type="protein sequence ID" value="TDF94474.1"/>
    <property type="molecule type" value="Genomic_DNA"/>
</dbReference>
<dbReference type="InterPro" id="IPR036928">
    <property type="entry name" value="AS_sf"/>
</dbReference>
<evidence type="ECO:0000259" key="1">
    <source>
        <dbReference type="Pfam" id="PF01425"/>
    </source>
</evidence>
<dbReference type="InterPro" id="IPR020556">
    <property type="entry name" value="Amidase_CS"/>
</dbReference>
<dbReference type="NCBIfam" id="NF006169">
    <property type="entry name" value="PRK08310.1"/>
    <property type="match status" value="1"/>
</dbReference>